<keyword evidence="1 3" id="KW-0853">WD repeat</keyword>
<name>A0AAD6HXW9_9EURO</name>
<organism evidence="5 6">
    <name type="scientific">Penicillium malachiteum</name>
    <dbReference type="NCBI Taxonomy" id="1324776"/>
    <lineage>
        <taxon>Eukaryota</taxon>
        <taxon>Fungi</taxon>
        <taxon>Dikarya</taxon>
        <taxon>Ascomycota</taxon>
        <taxon>Pezizomycotina</taxon>
        <taxon>Eurotiomycetes</taxon>
        <taxon>Eurotiomycetidae</taxon>
        <taxon>Eurotiales</taxon>
        <taxon>Aspergillaceae</taxon>
        <taxon>Penicillium</taxon>
    </lineage>
</organism>
<reference evidence="5" key="1">
    <citation type="journal article" date="2023" name="IMA Fungus">
        <title>Comparative genomic study of the Penicillium genus elucidates a diverse pangenome and 15 lateral gene transfer events.</title>
        <authorList>
            <person name="Petersen C."/>
            <person name="Sorensen T."/>
            <person name="Nielsen M.R."/>
            <person name="Sondergaard T.E."/>
            <person name="Sorensen J.L."/>
            <person name="Fitzpatrick D.A."/>
            <person name="Frisvad J.C."/>
            <person name="Nielsen K.L."/>
        </authorList>
    </citation>
    <scope>NUCLEOTIDE SEQUENCE</scope>
    <source>
        <strain evidence="5">IBT 17514</strain>
    </source>
</reference>
<dbReference type="PANTHER" id="PTHR44090:SF1">
    <property type="entry name" value="SUPERKILLER COMPLEX PROTEIN 8"/>
    <property type="match status" value="1"/>
</dbReference>
<dbReference type="InterPro" id="IPR036322">
    <property type="entry name" value="WD40_repeat_dom_sf"/>
</dbReference>
<accession>A0AAD6HXW9</accession>
<dbReference type="GO" id="GO:0005634">
    <property type="term" value="C:nucleus"/>
    <property type="evidence" value="ECO:0007669"/>
    <property type="project" value="TreeGrafter"/>
</dbReference>
<dbReference type="SUPFAM" id="SSF50978">
    <property type="entry name" value="WD40 repeat-like"/>
    <property type="match status" value="1"/>
</dbReference>
<keyword evidence="6" id="KW-1185">Reference proteome</keyword>
<evidence type="ECO:0000256" key="3">
    <source>
        <dbReference type="PROSITE-ProRule" id="PRU00221"/>
    </source>
</evidence>
<dbReference type="PANTHER" id="PTHR44090">
    <property type="entry name" value="WD REPEAT-CONTAINING PROTEIN 61"/>
    <property type="match status" value="1"/>
</dbReference>
<dbReference type="InterPro" id="IPR001680">
    <property type="entry name" value="WD40_rpt"/>
</dbReference>
<dbReference type="InterPro" id="IPR015943">
    <property type="entry name" value="WD40/YVTN_repeat-like_dom_sf"/>
</dbReference>
<reference evidence="5" key="2">
    <citation type="submission" date="2023-01" db="EMBL/GenBank/DDBJ databases">
        <authorList>
            <person name="Petersen C."/>
        </authorList>
    </citation>
    <scope>NUCLEOTIDE SEQUENCE</scope>
    <source>
        <strain evidence="5">IBT 17514</strain>
    </source>
</reference>
<dbReference type="InterPro" id="IPR055442">
    <property type="entry name" value="Beta-prop_EML-like_2nd"/>
</dbReference>
<feature type="repeat" description="WD" evidence="3">
    <location>
        <begin position="227"/>
        <end position="268"/>
    </location>
</feature>
<keyword evidence="2" id="KW-0677">Repeat</keyword>
<gene>
    <name evidence="5" type="ORF">N7493_000814</name>
</gene>
<dbReference type="InterPro" id="IPR051510">
    <property type="entry name" value="SKI8"/>
</dbReference>
<dbReference type="PROSITE" id="PS00678">
    <property type="entry name" value="WD_REPEATS_1"/>
    <property type="match status" value="2"/>
</dbReference>
<dbReference type="PROSITE" id="PS50294">
    <property type="entry name" value="WD_REPEATS_REGION"/>
    <property type="match status" value="1"/>
</dbReference>
<dbReference type="SMART" id="SM00320">
    <property type="entry name" value="WD40"/>
    <property type="match status" value="5"/>
</dbReference>
<dbReference type="EMBL" id="JAQJAN010000001">
    <property type="protein sequence ID" value="KAJ5740942.1"/>
    <property type="molecule type" value="Genomic_DNA"/>
</dbReference>
<evidence type="ECO:0000313" key="5">
    <source>
        <dbReference type="EMBL" id="KAJ5740942.1"/>
    </source>
</evidence>
<protein>
    <recommendedName>
        <fullName evidence="4">EML-like second beta-propeller domain-containing protein</fullName>
    </recommendedName>
</protein>
<feature type="repeat" description="WD" evidence="3">
    <location>
        <begin position="101"/>
        <end position="142"/>
    </location>
</feature>
<evidence type="ECO:0000313" key="6">
    <source>
        <dbReference type="Proteomes" id="UP001215712"/>
    </source>
</evidence>
<dbReference type="Gene3D" id="2.130.10.10">
    <property type="entry name" value="YVTN repeat-like/Quinoprotein amine dehydrogenase"/>
    <property type="match status" value="1"/>
</dbReference>
<evidence type="ECO:0000256" key="1">
    <source>
        <dbReference type="ARBA" id="ARBA00022574"/>
    </source>
</evidence>
<dbReference type="Proteomes" id="UP001215712">
    <property type="component" value="Unassembled WGS sequence"/>
</dbReference>
<dbReference type="CDD" id="cd00200">
    <property type="entry name" value="WD40"/>
    <property type="match status" value="1"/>
</dbReference>
<dbReference type="Pfam" id="PF23414">
    <property type="entry name" value="Beta-prop_EML_2"/>
    <property type="match status" value="1"/>
</dbReference>
<feature type="domain" description="EML-like second beta-propeller" evidence="4">
    <location>
        <begin position="108"/>
        <end position="281"/>
    </location>
</feature>
<dbReference type="GO" id="GO:0032991">
    <property type="term" value="C:protein-containing complex"/>
    <property type="evidence" value="ECO:0007669"/>
    <property type="project" value="UniProtKB-ARBA"/>
</dbReference>
<dbReference type="InterPro" id="IPR019775">
    <property type="entry name" value="WD40_repeat_CS"/>
</dbReference>
<proteinExistence type="predicted"/>
<evidence type="ECO:0000259" key="4">
    <source>
        <dbReference type="Pfam" id="PF23414"/>
    </source>
</evidence>
<feature type="repeat" description="WD" evidence="3">
    <location>
        <begin position="185"/>
        <end position="226"/>
    </location>
</feature>
<dbReference type="PROSITE" id="PS50082">
    <property type="entry name" value="WD_REPEATS_2"/>
    <property type="match status" value="3"/>
</dbReference>
<sequence>MSKQYILLGSAINAHSADIFSLAVTNKHLLSASGSPALKVHAIQDTEFPLVQSIDGAHPLGCHHVVTDGSGTRAVSAGFAGDLKVWSCVDGHWSADKAATANLASARVWAIALSYDGMYLAGVSSNGNIGVWDLDSGEQIRNHETKNSFGTCIDLSPDGRLIASGHENGSVYVFSTESGRMPYSVTGLVKPVRAVAFSPGSRILAAAGNSKVILLYDTASGEQIGTLSGHEAWVVSLSWSFTGEYLLSSSFDGKVKVWNIETKACVSTQAQNDQVVWSTKWFVKSVNGKSDAFAMAGADKNILFYREASG</sequence>
<evidence type="ECO:0000256" key="2">
    <source>
        <dbReference type="ARBA" id="ARBA00022737"/>
    </source>
</evidence>
<comment type="caution">
    <text evidence="5">The sequence shown here is derived from an EMBL/GenBank/DDBJ whole genome shotgun (WGS) entry which is preliminary data.</text>
</comment>
<dbReference type="AlphaFoldDB" id="A0AAD6HXW9"/>